<evidence type="ECO:0000256" key="2">
    <source>
        <dbReference type="ARBA" id="ARBA00022801"/>
    </source>
</evidence>
<dbReference type="STRING" id="237631.A0A0D1EB66"/>
<keyword evidence="3" id="KW-0464">Manganese</keyword>
<evidence type="ECO:0008006" key="8">
    <source>
        <dbReference type="Google" id="ProtNLM"/>
    </source>
</evidence>
<keyword evidence="7" id="KW-1185">Reference proteome</keyword>
<dbReference type="OrthoDB" id="198885at2759"/>
<dbReference type="PANTHER" id="PTHR42909">
    <property type="entry name" value="ZGC:136858"/>
    <property type="match status" value="1"/>
</dbReference>
<dbReference type="HAMAP" id="MF_01876">
    <property type="entry name" value="PsiMP_glycosidase"/>
    <property type="match status" value="1"/>
</dbReference>
<dbReference type="EMBL" id="CM003140">
    <property type="protein sequence ID" value="KIS71580.1"/>
    <property type="molecule type" value="Genomic_DNA"/>
</dbReference>
<dbReference type="InParanoid" id="A0A0D1EB66"/>
<accession>A0A0D1EB66</accession>
<keyword evidence="1" id="KW-0479">Metal-binding</keyword>
<name>A0A0D1EB66_MYCMD</name>
<keyword evidence="4" id="KW-0456">Lyase</keyword>
<dbReference type="InterPro" id="IPR007342">
    <property type="entry name" value="PsuG"/>
</dbReference>
<dbReference type="GO" id="GO:0005737">
    <property type="term" value="C:cytoplasm"/>
    <property type="evidence" value="ECO:0000318"/>
    <property type="project" value="GO_Central"/>
</dbReference>
<dbReference type="GO" id="GO:0046872">
    <property type="term" value="F:metal ion binding"/>
    <property type="evidence" value="ECO:0007669"/>
    <property type="project" value="UniProtKB-KW"/>
</dbReference>
<protein>
    <recommendedName>
        <fullName evidence="8">Pseudouridine-5'-phosphate glycosidase</fullName>
    </recommendedName>
</protein>
<evidence type="ECO:0000313" key="6">
    <source>
        <dbReference type="EMBL" id="KIS71580.1"/>
    </source>
</evidence>
<dbReference type="GO" id="GO:0016798">
    <property type="term" value="F:hydrolase activity, acting on glycosyl bonds"/>
    <property type="evidence" value="ECO:0007669"/>
    <property type="project" value="UniProtKB-KW"/>
</dbReference>
<evidence type="ECO:0000256" key="4">
    <source>
        <dbReference type="ARBA" id="ARBA00023239"/>
    </source>
</evidence>
<dbReference type="Pfam" id="PF04227">
    <property type="entry name" value="Indigoidine_A"/>
    <property type="match status" value="1"/>
</dbReference>
<dbReference type="Proteomes" id="UP000000561">
    <property type="component" value="Chromosome 1"/>
</dbReference>
<dbReference type="RefSeq" id="XP_011386597.1">
    <property type="nucleotide sequence ID" value="XM_011388295.1"/>
</dbReference>
<keyword evidence="2" id="KW-0378">Hydrolase</keyword>
<sequence length="353" mass="37414">MVRSTQLLRQAARALTRTPHPTLALSPAVRSALTASTKAPIVALESTIITHGLPYPYNLEVAQELEQTVIDHGAVPATIALLDGKPLVGLDSQQLERLARCAIDPARNEAVKASRRDIAHVLAKGKNTVGGTTVSGTMVLAHMAGIKIFATGGIGGVHRGGESTMDISADLTELGRTPVAVFCSGPKSILDIPRTLEVLETFGVSVTTFNSTGEFPAFYTSNSGLYVPYAGSNVQAATSILVNSQIGLQSGQVFANPIPAEFNQVGAKIQECVEQAVREAIEQGIDKRGKEVTPWLLKRLAELIPESKQSNRALVVNNAKKAAQVAVELDRIEKEAERTRDTHALGGIASTVS</sequence>
<dbReference type="InterPro" id="IPR022830">
    <property type="entry name" value="Indigdn_synthA-like"/>
</dbReference>
<dbReference type="eggNOG" id="KOG3009">
    <property type="taxonomic scope" value="Eukaryota"/>
</dbReference>
<proteinExistence type="inferred from homology"/>
<gene>
    <name evidence="6" type="ORF">UMAG_10007</name>
</gene>
<evidence type="ECO:0000256" key="5">
    <source>
        <dbReference type="ARBA" id="ARBA00023295"/>
    </source>
</evidence>
<evidence type="ECO:0000256" key="3">
    <source>
        <dbReference type="ARBA" id="ARBA00023211"/>
    </source>
</evidence>
<dbReference type="GeneID" id="23566083"/>
<dbReference type="KEGG" id="uma:UMAG_10007"/>
<dbReference type="PANTHER" id="PTHR42909:SF1">
    <property type="entry name" value="CARBOHYDRATE KINASE PFKB DOMAIN-CONTAINING PROTEIN"/>
    <property type="match status" value="1"/>
</dbReference>
<dbReference type="Gene3D" id="3.40.1790.10">
    <property type="entry name" value="Indigoidine synthase domain"/>
    <property type="match status" value="1"/>
</dbReference>
<evidence type="ECO:0000256" key="1">
    <source>
        <dbReference type="ARBA" id="ARBA00022723"/>
    </source>
</evidence>
<evidence type="ECO:0000313" key="7">
    <source>
        <dbReference type="Proteomes" id="UP000000561"/>
    </source>
</evidence>
<dbReference type="AlphaFoldDB" id="A0A0D1EB66"/>
<organism evidence="6 7">
    <name type="scientific">Mycosarcoma maydis</name>
    <name type="common">Corn smut fungus</name>
    <name type="synonym">Ustilago maydis</name>
    <dbReference type="NCBI Taxonomy" id="5270"/>
    <lineage>
        <taxon>Eukaryota</taxon>
        <taxon>Fungi</taxon>
        <taxon>Dikarya</taxon>
        <taxon>Basidiomycota</taxon>
        <taxon>Ustilaginomycotina</taxon>
        <taxon>Ustilaginomycetes</taxon>
        <taxon>Ustilaginales</taxon>
        <taxon>Ustilaginaceae</taxon>
        <taxon>Mycosarcoma</taxon>
    </lineage>
</organism>
<keyword evidence="5" id="KW-0326">Glycosidase</keyword>
<dbReference type="VEuPathDB" id="FungiDB:UMAG_10007"/>
<dbReference type="SUPFAM" id="SSF110581">
    <property type="entry name" value="Indigoidine synthase A-like"/>
    <property type="match status" value="1"/>
</dbReference>
<reference evidence="6 7" key="1">
    <citation type="journal article" date="2006" name="Nature">
        <title>Insights from the genome of the biotrophic fungal plant pathogen Ustilago maydis.</title>
        <authorList>
            <person name="Kamper J."/>
            <person name="Kahmann R."/>
            <person name="Bolker M."/>
            <person name="Ma L.J."/>
            <person name="Brefort T."/>
            <person name="Saville B.J."/>
            <person name="Banuett F."/>
            <person name="Kronstad J.W."/>
            <person name="Gold S.E."/>
            <person name="Muller O."/>
            <person name="Perlin M.H."/>
            <person name="Wosten H.A."/>
            <person name="de Vries R."/>
            <person name="Ruiz-Herrera J."/>
            <person name="Reynaga-Pena C.G."/>
            <person name="Snetselaar K."/>
            <person name="McCann M."/>
            <person name="Perez-Martin J."/>
            <person name="Feldbrugge M."/>
            <person name="Basse C.W."/>
            <person name="Steinberg G."/>
            <person name="Ibeas J.I."/>
            <person name="Holloman W."/>
            <person name="Guzman P."/>
            <person name="Farman M."/>
            <person name="Stajich J.E."/>
            <person name="Sentandreu R."/>
            <person name="Gonzalez-Prieto J.M."/>
            <person name="Kennell J.C."/>
            <person name="Molina L."/>
            <person name="Schirawski J."/>
            <person name="Mendoza-Mendoza A."/>
            <person name="Greilinger D."/>
            <person name="Munch K."/>
            <person name="Rossel N."/>
            <person name="Scherer M."/>
            <person name="Vranes M."/>
            <person name="Ladendorf O."/>
            <person name="Vincon V."/>
            <person name="Fuchs U."/>
            <person name="Sandrock B."/>
            <person name="Meng S."/>
            <person name="Ho E.C."/>
            <person name="Cahill M.J."/>
            <person name="Boyce K.J."/>
            <person name="Klose J."/>
            <person name="Klosterman S.J."/>
            <person name="Deelstra H.J."/>
            <person name="Ortiz-Castellanos L."/>
            <person name="Li W."/>
            <person name="Sanchez-Alonso P."/>
            <person name="Schreier P.H."/>
            <person name="Hauser-Hahn I."/>
            <person name="Vaupel M."/>
            <person name="Koopmann E."/>
            <person name="Friedrich G."/>
            <person name="Voss H."/>
            <person name="Schluter T."/>
            <person name="Margolis J."/>
            <person name="Platt D."/>
            <person name="Swimmer C."/>
            <person name="Gnirke A."/>
            <person name="Chen F."/>
            <person name="Vysotskaia V."/>
            <person name="Mannhaupt G."/>
            <person name="Guldener U."/>
            <person name="Munsterkotter M."/>
            <person name="Haase D."/>
            <person name="Oesterheld M."/>
            <person name="Mewes H.W."/>
            <person name="Mauceli E.W."/>
            <person name="DeCaprio D."/>
            <person name="Wade C.M."/>
            <person name="Butler J."/>
            <person name="Young S."/>
            <person name="Jaffe D.B."/>
            <person name="Calvo S."/>
            <person name="Nusbaum C."/>
            <person name="Galagan J."/>
            <person name="Birren B.W."/>
        </authorList>
    </citation>
    <scope>NUCLEOTIDE SEQUENCE [LARGE SCALE GENOMIC DNA]</scope>
    <source>
        <strain evidence="7">DSM 14603 / FGSC 9021 / UM521</strain>
    </source>
</reference>
<dbReference type="GO" id="GO:0004730">
    <property type="term" value="F:pseudouridylate synthase activity"/>
    <property type="evidence" value="ECO:0000318"/>
    <property type="project" value="GO_Central"/>
</dbReference>